<dbReference type="InterPro" id="IPR015943">
    <property type="entry name" value="WD40/YVTN_repeat-like_dom_sf"/>
</dbReference>
<dbReference type="Proteomes" id="UP001176941">
    <property type="component" value="Chromosome 15"/>
</dbReference>
<dbReference type="InterPro" id="IPR036322">
    <property type="entry name" value="WD40_repeat_dom_sf"/>
</dbReference>
<accession>A0ABN8Y8U1</accession>
<organism evidence="1 2">
    <name type="scientific">Rangifer tarandus platyrhynchus</name>
    <name type="common">Svalbard reindeer</name>
    <dbReference type="NCBI Taxonomy" id="3082113"/>
    <lineage>
        <taxon>Eukaryota</taxon>
        <taxon>Metazoa</taxon>
        <taxon>Chordata</taxon>
        <taxon>Craniata</taxon>
        <taxon>Vertebrata</taxon>
        <taxon>Euteleostomi</taxon>
        <taxon>Mammalia</taxon>
        <taxon>Eutheria</taxon>
        <taxon>Laurasiatheria</taxon>
        <taxon>Artiodactyla</taxon>
        <taxon>Ruminantia</taxon>
        <taxon>Pecora</taxon>
        <taxon>Cervidae</taxon>
        <taxon>Odocoileinae</taxon>
        <taxon>Rangifer</taxon>
    </lineage>
</organism>
<dbReference type="InterPro" id="IPR016346">
    <property type="entry name" value="G-protein_beta_1-5"/>
</dbReference>
<reference evidence="1" key="1">
    <citation type="submission" date="2023-04" db="EMBL/GenBank/DDBJ databases">
        <authorList>
            <consortium name="ELIXIR-Norway"/>
        </authorList>
    </citation>
    <scope>NUCLEOTIDE SEQUENCE [LARGE SCALE GENOMIC DNA]</scope>
</reference>
<protein>
    <submittedName>
        <fullName evidence="1">Uncharacterized protein</fullName>
    </submittedName>
</protein>
<sequence>FTTSDVQILKASGDSTSALRNVGSRRLLQSFPWAWEHVLCLDLAPSETWTTLLFGGCDKNAIGWDLRPGQCLQACQTQESDITSV</sequence>
<evidence type="ECO:0000313" key="1">
    <source>
        <dbReference type="EMBL" id="CAI9156873.1"/>
    </source>
</evidence>
<feature type="non-terminal residue" evidence="1">
    <location>
        <position position="1"/>
    </location>
</feature>
<proteinExistence type="predicted"/>
<dbReference type="Gene3D" id="2.130.10.10">
    <property type="entry name" value="YVTN repeat-like/Quinoprotein amine dehydrogenase"/>
    <property type="match status" value="1"/>
</dbReference>
<gene>
    <name evidence="1" type="ORF">MRATA1EN1_LOCUS5835</name>
</gene>
<name>A0ABN8Y8U1_RANTA</name>
<dbReference type="PANTHER" id="PTHR19850">
    <property type="entry name" value="GUANINE NUCLEOTIDE-BINDING PROTEIN BETA G PROTEIN BETA"/>
    <property type="match status" value="1"/>
</dbReference>
<dbReference type="SUPFAM" id="SSF50978">
    <property type="entry name" value="WD40 repeat-like"/>
    <property type="match status" value="1"/>
</dbReference>
<dbReference type="EMBL" id="OX459951">
    <property type="protein sequence ID" value="CAI9156873.1"/>
    <property type="molecule type" value="Genomic_DNA"/>
</dbReference>
<evidence type="ECO:0000313" key="2">
    <source>
        <dbReference type="Proteomes" id="UP001176941"/>
    </source>
</evidence>
<keyword evidence="2" id="KW-1185">Reference proteome</keyword>